<protein>
    <submittedName>
        <fullName evidence="1">Uncharacterized protein</fullName>
    </submittedName>
</protein>
<dbReference type="EMBL" id="JAPDGR010000005">
    <property type="protein sequence ID" value="KAJ2999210.1"/>
    <property type="molecule type" value="Genomic_DNA"/>
</dbReference>
<evidence type="ECO:0000313" key="1">
    <source>
        <dbReference type="EMBL" id="KAJ2999210.1"/>
    </source>
</evidence>
<name>A0ACC1PS18_9PEZI</name>
<organism evidence="1 2">
    <name type="scientific">Xylaria curta</name>
    <dbReference type="NCBI Taxonomy" id="42375"/>
    <lineage>
        <taxon>Eukaryota</taxon>
        <taxon>Fungi</taxon>
        <taxon>Dikarya</taxon>
        <taxon>Ascomycota</taxon>
        <taxon>Pezizomycotina</taxon>
        <taxon>Sordariomycetes</taxon>
        <taxon>Xylariomycetidae</taxon>
        <taxon>Xylariales</taxon>
        <taxon>Xylariaceae</taxon>
        <taxon>Xylaria</taxon>
    </lineage>
</organism>
<accession>A0ACC1PS18</accession>
<comment type="caution">
    <text evidence="1">The sequence shown here is derived from an EMBL/GenBank/DDBJ whole genome shotgun (WGS) entry which is preliminary data.</text>
</comment>
<gene>
    <name evidence="1" type="ORF">NUW58_g61</name>
</gene>
<reference evidence="1" key="1">
    <citation type="submission" date="2022-10" db="EMBL/GenBank/DDBJ databases">
        <title>Genome Sequence of Xylaria curta.</title>
        <authorList>
            <person name="Buettner E."/>
        </authorList>
    </citation>
    <scope>NUCLEOTIDE SEQUENCE</scope>
    <source>
        <strain evidence="1">Babe10</strain>
    </source>
</reference>
<keyword evidence="2" id="KW-1185">Reference proteome</keyword>
<evidence type="ECO:0000313" key="2">
    <source>
        <dbReference type="Proteomes" id="UP001143856"/>
    </source>
</evidence>
<sequence length="270" mass="28812">MYTAATNSGFRIVVSIIASGTDSVDLATCCARGIAVGNTPHCNVTTVTEHVLALYFATRRSIVQTNMLTRAGDWPTKGSQQATMDGPDNKAPRTCHDELVGIIGYGAIGKNIESTARLLGMKTAVAGRKGAQAPEGRVAFETVIHESSVLVVCLPRSPETLNLISEVEFNQMKPYALLINVSRGGIVDEGALLSSLRQGKIAGAGTDVYSQEPAAPSNNILLTSDTADLNLVTTPHVAWYSEETFDNYNRACRSNVAGFVTKGEPEYRVC</sequence>
<dbReference type="Proteomes" id="UP001143856">
    <property type="component" value="Unassembled WGS sequence"/>
</dbReference>
<proteinExistence type="predicted"/>